<accession>A0A364XXT1</accession>
<dbReference type="InterPro" id="IPR029069">
    <property type="entry name" value="HotDog_dom_sf"/>
</dbReference>
<keyword evidence="2" id="KW-1185">Reference proteome</keyword>
<dbReference type="EMBL" id="QMFY01000013">
    <property type="protein sequence ID" value="RAV99091.1"/>
    <property type="molecule type" value="Genomic_DNA"/>
</dbReference>
<dbReference type="OrthoDB" id="793353at2"/>
<protein>
    <submittedName>
        <fullName evidence="1">DUF4442 domain-containing protein</fullName>
    </submittedName>
</protein>
<sequence length="171" mass="19980">MFDLNTVLQKAQTSGFYRWLLNWSLNKMIPFNKPHDIQVVESGEYHIKTRLPYKRKNFNHIRGLHACALATLSEFTTGFLLVSKLDGKKYRLIMQRLEMDYHYQGKLDATASFSATPEWLQEKVYDPLKTQDSILLVCEVKIHDAKGNHLTTGNVYWQIKDWQKVKTKVSS</sequence>
<dbReference type="SUPFAM" id="SSF54637">
    <property type="entry name" value="Thioesterase/thiol ester dehydrase-isomerase"/>
    <property type="match status" value="1"/>
</dbReference>
<dbReference type="InterPro" id="IPR027961">
    <property type="entry name" value="DUF4442"/>
</dbReference>
<gene>
    <name evidence="1" type="ORF">DQQ10_21080</name>
</gene>
<evidence type="ECO:0000313" key="2">
    <source>
        <dbReference type="Proteomes" id="UP000251889"/>
    </source>
</evidence>
<organism evidence="1 2">
    <name type="scientific">Pseudochryseolinea flava</name>
    <dbReference type="NCBI Taxonomy" id="2059302"/>
    <lineage>
        <taxon>Bacteria</taxon>
        <taxon>Pseudomonadati</taxon>
        <taxon>Bacteroidota</taxon>
        <taxon>Cytophagia</taxon>
        <taxon>Cytophagales</taxon>
        <taxon>Fulvivirgaceae</taxon>
        <taxon>Pseudochryseolinea</taxon>
    </lineage>
</organism>
<evidence type="ECO:0000313" key="1">
    <source>
        <dbReference type="EMBL" id="RAV99091.1"/>
    </source>
</evidence>
<reference evidence="1 2" key="1">
    <citation type="submission" date="2018-06" db="EMBL/GenBank/DDBJ databases">
        <title>Chryseolinea flavus sp. nov., a member of the phylum Bacteroidetes isolated from soil.</title>
        <authorList>
            <person name="Li Y."/>
            <person name="Wang J."/>
        </authorList>
    </citation>
    <scope>NUCLEOTIDE SEQUENCE [LARGE SCALE GENOMIC DNA]</scope>
    <source>
        <strain evidence="1 2">SDU1-6</strain>
    </source>
</reference>
<dbReference type="AlphaFoldDB" id="A0A364XXT1"/>
<dbReference type="RefSeq" id="WP_112748904.1">
    <property type="nucleotide sequence ID" value="NZ_QMFY01000013.1"/>
</dbReference>
<name>A0A364XXT1_9BACT</name>
<proteinExistence type="predicted"/>
<dbReference type="Proteomes" id="UP000251889">
    <property type="component" value="Unassembled WGS sequence"/>
</dbReference>
<dbReference type="Gene3D" id="3.10.129.10">
    <property type="entry name" value="Hotdog Thioesterase"/>
    <property type="match status" value="1"/>
</dbReference>
<comment type="caution">
    <text evidence="1">The sequence shown here is derived from an EMBL/GenBank/DDBJ whole genome shotgun (WGS) entry which is preliminary data.</text>
</comment>
<dbReference type="Pfam" id="PF14539">
    <property type="entry name" value="DUF4442"/>
    <property type="match status" value="1"/>
</dbReference>